<evidence type="ECO:0000313" key="4">
    <source>
        <dbReference type="EMBL" id="BAJ73106.1"/>
    </source>
</evidence>
<dbReference type="Proteomes" id="UP000008975">
    <property type="component" value="Chromosome"/>
</dbReference>
<dbReference type="eggNOG" id="COG2508">
    <property type="taxonomic scope" value="Bacteria"/>
</dbReference>
<dbReference type="Gene3D" id="1.10.10.2840">
    <property type="entry name" value="PucR C-terminal helix-turn-helix domain"/>
    <property type="match status" value="1"/>
</dbReference>
<sequence>MHVSDRRESGAVRTDRPAAPDAGLPTLAEALEMPALVQGMPEVLVGRAALDARVRWVHVSDSPGVARLLDGGELLLTTASAWPEHPEDLRALVAAFAAAGLVGIVIELGAHYRYVPAVVLDAARATGLVLIALHREVKFVAVTEQVHRRIIDEQTTALRARDEVRTLFTELALRGAPADYVVQRLARTLRAPVILESLAHEVIVADLADAEHTVLDDWQERSRLSGRDPAADRTVVPVQARGTRWGALVALAGPAHPAGRLGVLEQGATALALGRLADTDGEDWEHLGRRRLVDALLAGRYGSLPEAAVRLTAAGLLAEGVTLRGLAVSGAGAAEIETAANEVGGRALCGTPRRADEPAEGWMPILLATPSTMSFAGATVDRFLAGLRIGDARVRLVVGPRVDPGAPEAVLTRTLDSAREALDLAESGEVGEAGVMWVRRHPLLRFVAALRGDHRLLAHAESMLAPVLDLPPARRDDLLDALAAVVAHPGNRTAAATAAHVSRSVFYQRLDALEEVLGVRLDDGEVLAALHLALAVHRAHAGAARRASPTPLPST</sequence>
<feature type="compositionally biased region" description="Basic and acidic residues" evidence="1">
    <location>
        <begin position="1"/>
        <end position="18"/>
    </location>
</feature>
<evidence type="ECO:0000259" key="2">
    <source>
        <dbReference type="Pfam" id="PF07905"/>
    </source>
</evidence>
<evidence type="ECO:0000256" key="1">
    <source>
        <dbReference type="SAM" id="MobiDB-lite"/>
    </source>
</evidence>
<evidence type="ECO:0000259" key="3">
    <source>
        <dbReference type="Pfam" id="PF13556"/>
    </source>
</evidence>
<evidence type="ECO:0000313" key="5">
    <source>
        <dbReference type="Proteomes" id="UP000008975"/>
    </source>
</evidence>
<reference key="2">
    <citation type="submission" date="2011-02" db="EMBL/GenBank/DDBJ databases">
        <title>Genome sequence of Microbacterium testaceum StLB037.</title>
        <authorList>
            <person name="Morohoshi T."/>
            <person name="Wang W.Z."/>
            <person name="Someya N."/>
            <person name="Ikeda T."/>
        </authorList>
    </citation>
    <scope>NUCLEOTIDE SEQUENCE</scope>
    <source>
        <strain>StLB037</strain>
    </source>
</reference>
<accession>E8N886</accession>
<dbReference type="PANTHER" id="PTHR33744">
    <property type="entry name" value="CARBOHYDRATE DIACID REGULATOR"/>
    <property type="match status" value="1"/>
</dbReference>
<dbReference type="KEGG" id="mts:MTES_0142"/>
<dbReference type="InterPro" id="IPR025736">
    <property type="entry name" value="PucR_C-HTH_dom"/>
</dbReference>
<proteinExistence type="predicted"/>
<feature type="domain" description="Purine catabolism PurC-like" evidence="2">
    <location>
        <begin position="30"/>
        <end position="150"/>
    </location>
</feature>
<protein>
    <submittedName>
        <fullName evidence="4">Regulator of polyketide synthase expression</fullName>
    </submittedName>
</protein>
<dbReference type="STRING" id="979556.MTES_0142"/>
<dbReference type="HOGENOM" id="CLU_017436_2_1_11"/>
<dbReference type="InterPro" id="IPR012914">
    <property type="entry name" value="PucR_dom"/>
</dbReference>
<dbReference type="PANTHER" id="PTHR33744:SF1">
    <property type="entry name" value="DNA-BINDING TRANSCRIPTIONAL ACTIVATOR ADER"/>
    <property type="match status" value="1"/>
</dbReference>
<dbReference type="OrthoDB" id="2973014at2"/>
<dbReference type="Pfam" id="PF13556">
    <property type="entry name" value="HTH_30"/>
    <property type="match status" value="1"/>
</dbReference>
<dbReference type="Pfam" id="PF07905">
    <property type="entry name" value="PucR"/>
    <property type="match status" value="1"/>
</dbReference>
<feature type="domain" description="PucR C-terminal helix-turn-helix" evidence="3">
    <location>
        <begin position="478"/>
        <end position="535"/>
    </location>
</feature>
<dbReference type="EMBL" id="AP012052">
    <property type="protein sequence ID" value="BAJ73106.1"/>
    <property type="molecule type" value="Genomic_DNA"/>
</dbReference>
<dbReference type="InterPro" id="IPR042070">
    <property type="entry name" value="PucR_C-HTH_sf"/>
</dbReference>
<dbReference type="InterPro" id="IPR051448">
    <property type="entry name" value="CdaR-like_regulators"/>
</dbReference>
<gene>
    <name evidence="4" type="ordered locus">MTES_0142</name>
</gene>
<reference evidence="4 5" key="1">
    <citation type="journal article" date="2011" name="J. Bacteriol.">
        <title>Genome sequence of Microbacterium testaceum StLB037, an N-acylhomoserine lactone-degrading bacterium isolated from potato leaves.</title>
        <authorList>
            <person name="Morohoshi T."/>
            <person name="Wang W.-Z."/>
            <person name="Someya N."/>
            <person name="Ikeda T."/>
        </authorList>
    </citation>
    <scope>NUCLEOTIDE SEQUENCE [LARGE SCALE GENOMIC DNA]</scope>
    <source>
        <strain evidence="4 5">StLB037</strain>
    </source>
</reference>
<dbReference type="AlphaFoldDB" id="E8N886"/>
<name>E8N886_MICTS</name>
<feature type="region of interest" description="Disordered" evidence="1">
    <location>
        <begin position="1"/>
        <end position="21"/>
    </location>
</feature>
<organism evidence="4 5">
    <name type="scientific">Microbacterium testaceum (strain StLB037)</name>
    <dbReference type="NCBI Taxonomy" id="979556"/>
    <lineage>
        <taxon>Bacteria</taxon>
        <taxon>Bacillati</taxon>
        <taxon>Actinomycetota</taxon>
        <taxon>Actinomycetes</taxon>
        <taxon>Micrococcales</taxon>
        <taxon>Microbacteriaceae</taxon>
        <taxon>Microbacterium</taxon>
    </lineage>
</organism>